<dbReference type="EMBL" id="WOFH01000016">
    <property type="protein sequence ID" value="MUN41796.1"/>
    <property type="molecule type" value="Genomic_DNA"/>
</dbReference>
<dbReference type="SFLD" id="SFLDG01135">
    <property type="entry name" value="C1.5.6:_HAD__Beta-PGM__Phospha"/>
    <property type="match status" value="1"/>
</dbReference>
<dbReference type="InterPro" id="IPR036412">
    <property type="entry name" value="HAD-like_sf"/>
</dbReference>
<dbReference type="InterPro" id="IPR023214">
    <property type="entry name" value="HAD_sf"/>
</dbReference>
<dbReference type="PRINTS" id="PR00413">
    <property type="entry name" value="HADHALOGNASE"/>
</dbReference>
<dbReference type="Gene3D" id="1.10.150.240">
    <property type="entry name" value="Putative phosphatase, domain 2"/>
    <property type="match status" value="1"/>
</dbReference>
<dbReference type="GO" id="GO:0050308">
    <property type="term" value="F:sugar-phosphatase activity"/>
    <property type="evidence" value="ECO:0007669"/>
    <property type="project" value="TreeGrafter"/>
</dbReference>
<dbReference type="NCBIfam" id="TIGR01549">
    <property type="entry name" value="HAD-SF-IA-v1"/>
    <property type="match status" value="1"/>
</dbReference>
<dbReference type="InterPro" id="IPR051806">
    <property type="entry name" value="HAD-like_SPP"/>
</dbReference>
<dbReference type="Pfam" id="PF00702">
    <property type="entry name" value="Hydrolase"/>
    <property type="match status" value="1"/>
</dbReference>
<dbReference type="InterPro" id="IPR006439">
    <property type="entry name" value="HAD-SF_hydro_IA"/>
</dbReference>
<dbReference type="SFLD" id="SFLDS00003">
    <property type="entry name" value="Haloacid_Dehalogenase"/>
    <property type="match status" value="1"/>
</dbReference>
<gene>
    <name evidence="1" type="ORF">GNZ18_35205</name>
</gene>
<sequence>MILPCRAVLFDVDGTLVDSTPLIESAAREWAAEYGIDPDEYLVGSHGRRTSDRVADFLPAEEVGAATARLDELEAARSDGITALPGVHDLLASLDGLPWAMVTSMDREQVAVRTRVAGVPLPDVVVTAEDVVLGKPDPSGYLLAAERLGVEPSGCLVFEDAPAGVAAGRAAGATVVAVTTSHPAGELTSAHHIIKDMTWVKSAPGGLRIS</sequence>
<accession>A0A7K1LC08</accession>
<reference evidence="1 2" key="1">
    <citation type="submission" date="2019-11" db="EMBL/GenBank/DDBJ databases">
        <authorList>
            <person name="Cao P."/>
        </authorList>
    </citation>
    <scope>NUCLEOTIDE SEQUENCE [LARGE SCALE GENOMIC DNA]</scope>
    <source>
        <strain evidence="1 2">NEAU-AAG5</strain>
    </source>
</reference>
<comment type="caution">
    <text evidence="1">The sequence shown here is derived from an EMBL/GenBank/DDBJ whole genome shotgun (WGS) entry which is preliminary data.</text>
</comment>
<protein>
    <submittedName>
        <fullName evidence="1">HAD-IA family hydrolase</fullName>
    </submittedName>
</protein>
<proteinExistence type="predicted"/>
<keyword evidence="2" id="KW-1185">Reference proteome</keyword>
<dbReference type="Proteomes" id="UP000432015">
    <property type="component" value="Unassembled WGS sequence"/>
</dbReference>
<dbReference type="RefSeq" id="WP_312874917.1">
    <property type="nucleotide sequence ID" value="NZ_WOFH01000016.1"/>
</dbReference>
<organism evidence="1 2">
    <name type="scientific">Actinomadura litoris</name>
    <dbReference type="NCBI Taxonomy" id="2678616"/>
    <lineage>
        <taxon>Bacteria</taxon>
        <taxon>Bacillati</taxon>
        <taxon>Actinomycetota</taxon>
        <taxon>Actinomycetes</taxon>
        <taxon>Streptosporangiales</taxon>
        <taxon>Thermomonosporaceae</taxon>
        <taxon>Actinomadura</taxon>
    </lineage>
</organism>
<dbReference type="SFLD" id="SFLDG01129">
    <property type="entry name" value="C1.5:_HAD__Beta-PGM__Phosphata"/>
    <property type="match status" value="1"/>
</dbReference>
<name>A0A7K1LC08_9ACTN</name>
<dbReference type="PANTHER" id="PTHR43481">
    <property type="entry name" value="FRUCTOSE-1-PHOSPHATE PHOSPHATASE"/>
    <property type="match status" value="1"/>
</dbReference>
<dbReference type="NCBIfam" id="TIGR01509">
    <property type="entry name" value="HAD-SF-IA-v3"/>
    <property type="match status" value="1"/>
</dbReference>
<keyword evidence="1" id="KW-0378">Hydrolase</keyword>
<dbReference type="SUPFAM" id="SSF56784">
    <property type="entry name" value="HAD-like"/>
    <property type="match status" value="1"/>
</dbReference>
<evidence type="ECO:0000313" key="2">
    <source>
        <dbReference type="Proteomes" id="UP000432015"/>
    </source>
</evidence>
<evidence type="ECO:0000313" key="1">
    <source>
        <dbReference type="EMBL" id="MUN41796.1"/>
    </source>
</evidence>
<dbReference type="AlphaFoldDB" id="A0A7K1LC08"/>
<dbReference type="InterPro" id="IPR023198">
    <property type="entry name" value="PGP-like_dom2"/>
</dbReference>
<dbReference type="PANTHER" id="PTHR43481:SF4">
    <property type="entry name" value="GLYCEROL-1-PHOSPHATE PHOSPHOHYDROLASE 1-RELATED"/>
    <property type="match status" value="1"/>
</dbReference>
<dbReference type="Gene3D" id="3.40.50.1000">
    <property type="entry name" value="HAD superfamily/HAD-like"/>
    <property type="match status" value="1"/>
</dbReference>